<protein>
    <submittedName>
        <fullName evidence="1">Uncharacterized protein</fullName>
    </submittedName>
</protein>
<comment type="caution">
    <text evidence="1">The sequence shown here is derived from an EMBL/GenBank/DDBJ whole genome shotgun (WGS) entry which is preliminary data.</text>
</comment>
<sequence>MFYILLPNCESGVLLCFFKTVFYGSGRSAPVTIVTWQILLLLEHRALQVRGIRVTLIDLSKIFRNGGNVLPAYGQIIGV</sequence>
<dbReference type="AlphaFoldDB" id="U1SLY7"/>
<dbReference type="EMBL" id="AWSI01000009">
    <property type="protein sequence ID" value="ERH31702.1"/>
    <property type="molecule type" value="Genomic_DNA"/>
</dbReference>
<gene>
    <name evidence="1" type="ORF">HMPREF9244_00137</name>
</gene>
<evidence type="ECO:0000313" key="2">
    <source>
        <dbReference type="Proteomes" id="UP000016519"/>
    </source>
</evidence>
<organism evidence="1 2">
    <name type="scientific">Alloscardovia omnicolens F0580</name>
    <dbReference type="NCBI Taxonomy" id="1321816"/>
    <lineage>
        <taxon>Bacteria</taxon>
        <taxon>Bacillati</taxon>
        <taxon>Actinomycetota</taxon>
        <taxon>Actinomycetes</taxon>
        <taxon>Bifidobacteriales</taxon>
        <taxon>Bifidobacteriaceae</taxon>
        <taxon>Alloscardovia</taxon>
    </lineage>
</organism>
<accession>U1SLY7</accession>
<name>U1SLY7_9BIFI</name>
<reference evidence="1 2" key="1">
    <citation type="submission" date="2013-08" db="EMBL/GenBank/DDBJ databases">
        <authorList>
            <person name="Weinstock G."/>
            <person name="Sodergren E."/>
            <person name="Wylie T."/>
            <person name="Fulton L."/>
            <person name="Fulton R."/>
            <person name="Fronick C."/>
            <person name="O'Laughlin M."/>
            <person name="Godfrey J."/>
            <person name="Miner T."/>
            <person name="Herter B."/>
            <person name="Appelbaum E."/>
            <person name="Cordes M."/>
            <person name="Lek S."/>
            <person name="Wollam A."/>
            <person name="Pepin K.H."/>
            <person name="Palsikar V.B."/>
            <person name="Mitreva M."/>
            <person name="Wilson R.K."/>
        </authorList>
    </citation>
    <scope>NUCLEOTIDE SEQUENCE [LARGE SCALE GENOMIC DNA]</scope>
    <source>
        <strain evidence="1 2">F0580</strain>
    </source>
</reference>
<dbReference type="Proteomes" id="UP000016519">
    <property type="component" value="Unassembled WGS sequence"/>
</dbReference>
<keyword evidence="2" id="KW-1185">Reference proteome</keyword>
<dbReference type="HOGENOM" id="CLU_2598280_0_0_11"/>
<dbReference type="STRING" id="419015.HMPREF3214_00227"/>
<proteinExistence type="predicted"/>
<evidence type="ECO:0000313" key="1">
    <source>
        <dbReference type="EMBL" id="ERH31702.1"/>
    </source>
</evidence>